<keyword evidence="2" id="KW-0378">Hydrolase</keyword>
<evidence type="ECO:0000313" key="5">
    <source>
        <dbReference type="Proteomes" id="UP000886852"/>
    </source>
</evidence>
<gene>
    <name evidence="4" type="ORF">IAC72_02845</name>
</gene>
<dbReference type="GO" id="GO:0004521">
    <property type="term" value="F:RNA endonuclease activity"/>
    <property type="evidence" value="ECO:0007669"/>
    <property type="project" value="InterPro"/>
</dbReference>
<dbReference type="InterPro" id="IPR016191">
    <property type="entry name" value="Ribonuclease/ribotoxin"/>
</dbReference>
<organism evidence="4 5">
    <name type="scientific">Candidatus Fimimonas merdipullorum</name>
    <dbReference type="NCBI Taxonomy" id="2840822"/>
    <lineage>
        <taxon>Bacteria</taxon>
        <taxon>Pseudomonadati</taxon>
        <taxon>Myxococcota</taxon>
        <taxon>Myxococcia</taxon>
        <taxon>Myxococcales</taxon>
        <taxon>Cystobacterineae</taxon>
        <taxon>Myxococcaceae</taxon>
        <taxon>Myxococcaceae incertae sedis</taxon>
        <taxon>Candidatus Fimimonas</taxon>
    </lineage>
</organism>
<dbReference type="Pfam" id="PF00545">
    <property type="entry name" value="Ribonuclease"/>
    <property type="match status" value="1"/>
</dbReference>
<dbReference type="Proteomes" id="UP000886852">
    <property type="component" value="Unassembled WGS sequence"/>
</dbReference>
<comment type="caution">
    <text evidence="4">The sequence shown here is derived from an EMBL/GenBank/DDBJ whole genome shotgun (WGS) entry which is preliminary data.</text>
</comment>
<feature type="transmembrane region" description="Helical" evidence="3">
    <location>
        <begin position="162"/>
        <end position="184"/>
    </location>
</feature>
<protein>
    <submittedName>
        <fullName evidence="4">Uncharacterized protein</fullName>
    </submittedName>
</protein>
<proteinExistence type="predicted"/>
<name>A0A9D1MX80_9BACT</name>
<accession>A0A9D1MX80</accession>
<evidence type="ECO:0000256" key="3">
    <source>
        <dbReference type="SAM" id="Phobius"/>
    </source>
</evidence>
<reference evidence="4" key="1">
    <citation type="submission" date="2020-10" db="EMBL/GenBank/DDBJ databases">
        <authorList>
            <person name="Gilroy R."/>
        </authorList>
    </citation>
    <scope>NUCLEOTIDE SEQUENCE</scope>
    <source>
        <strain evidence="4">ChiHjej12B11-7776</strain>
    </source>
</reference>
<dbReference type="SUPFAM" id="SSF53933">
    <property type="entry name" value="Microbial ribonucleases"/>
    <property type="match status" value="1"/>
</dbReference>
<dbReference type="GO" id="GO:0016787">
    <property type="term" value="F:hydrolase activity"/>
    <property type="evidence" value="ECO:0007669"/>
    <property type="project" value="UniProtKB-KW"/>
</dbReference>
<dbReference type="GO" id="GO:0003723">
    <property type="term" value="F:RNA binding"/>
    <property type="evidence" value="ECO:0007669"/>
    <property type="project" value="InterPro"/>
</dbReference>
<sequence>MKKTDGVAVKHKEDYRKRVSKARTAACICLFLALALLVAFACTLNVVREDGKYYTKQSIALYIYKFKELPSNFLNKADIDNVPIGERPYYNVGGNEFFNKEGRIPNPDGVKMTECDVYSGVHSSLDRGEERIVFLNDGSAVYYTDDHYESFTLITRWSANSVAYVLLICAGGAAIGYTLSVIIMRAKNRKVGEEAVLSLQIVVVSVLIIGLFPITIVLWIAESIVEAARARAAKRNATD</sequence>
<keyword evidence="3" id="KW-0472">Membrane</keyword>
<evidence type="ECO:0000313" key="4">
    <source>
        <dbReference type="EMBL" id="HIU90936.1"/>
    </source>
</evidence>
<reference evidence="4" key="2">
    <citation type="journal article" date="2021" name="PeerJ">
        <title>Extensive microbial diversity within the chicken gut microbiome revealed by metagenomics and culture.</title>
        <authorList>
            <person name="Gilroy R."/>
            <person name="Ravi A."/>
            <person name="Getino M."/>
            <person name="Pursley I."/>
            <person name="Horton D.L."/>
            <person name="Alikhan N.F."/>
            <person name="Baker D."/>
            <person name="Gharbi K."/>
            <person name="Hall N."/>
            <person name="Watson M."/>
            <person name="Adriaenssens E.M."/>
            <person name="Foster-Nyarko E."/>
            <person name="Jarju S."/>
            <person name="Secka A."/>
            <person name="Antonio M."/>
            <person name="Oren A."/>
            <person name="Chaudhuri R.R."/>
            <person name="La Ragione R."/>
            <person name="Hildebrand F."/>
            <person name="Pallen M.J."/>
        </authorList>
    </citation>
    <scope>NUCLEOTIDE SEQUENCE</scope>
    <source>
        <strain evidence="4">ChiHjej12B11-7776</strain>
    </source>
</reference>
<dbReference type="AlphaFoldDB" id="A0A9D1MX80"/>
<evidence type="ECO:0000256" key="1">
    <source>
        <dbReference type="ARBA" id="ARBA00022722"/>
    </source>
</evidence>
<dbReference type="InterPro" id="IPR000026">
    <property type="entry name" value="N1-like"/>
</dbReference>
<keyword evidence="3" id="KW-0812">Transmembrane</keyword>
<evidence type="ECO:0000256" key="2">
    <source>
        <dbReference type="ARBA" id="ARBA00022801"/>
    </source>
</evidence>
<dbReference type="EMBL" id="DVOC01000051">
    <property type="protein sequence ID" value="HIU90936.1"/>
    <property type="molecule type" value="Genomic_DNA"/>
</dbReference>
<keyword evidence="3" id="KW-1133">Transmembrane helix</keyword>
<keyword evidence="1" id="KW-0540">Nuclease</keyword>
<dbReference type="Gene3D" id="3.10.450.30">
    <property type="entry name" value="Microbial ribonucleases"/>
    <property type="match status" value="1"/>
</dbReference>
<feature type="transmembrane region" description="Helical" evidence="3">
    <location>
        <begin position="196"/>
        <end position="221"/>
    </location>
</feature>